<reference evidence="6" key="2">
    <citation type="submission" date="2020-04" db="EMBL/GenBank/DDBJ databases">
        <authorList>
            <consortium name="NCBI Genome Project"/>
        </authorList>
    </citation>
    <scope>NUCLEOTIDE SEQUENCE</scope>
    <source>
        <strain evidence="6">CBS 304.34</strain>
    </source>
</reference>
<dbReference type="GO" id="GO:0018773">
    <property type="term" value="F:acetylpyruvate hydrolase activity"/>
    <property type="evidence" value="ECO:0007669"/>
    <property type="project" value="TreeGrafter"/>
</dbReference>
<dbReference type="GeneID" id="54461884"/>
<evidence type="ECO:0000256" key="2">
    <source>
        <dbReference type="ARBA" id="ARBA00022723"/>
    </source>
</evidence>
<protein>
    <recommendedName>
        <fullName evidence="3">Fumarylacetoacetase-like C-terminal domain-containing protein</fullName>
    </recommendedName>
</protein>
<sequence>MKTAFERLVRFKSKGGEVLYGEAPTGDDLIGKTVEVYEGEQPWELKATGKKAGIAEVLSPLPAAPIFYGIGLNYKEHIAEAGFPTPGFPTVFTKPADALAGPFDDIIIYKDCQKTMDYEGELTVIIGKVALNLTDSDDPFDYILGYTTGNDVSCRYWQMPEQSGNQHGYAKSFDRFGPIGPVLVSPSLIPDPAALTLKSFVNGEERQSTSTSDLLFTIPQIIRHLSRGTTLRPGTAIMTGTPNGVAAFMKPPAWVQDGDVVEVKISEIGSIKNKYVFEK</sequence>
<accession>A0A6A6Y7E3</accession>
<dbReference type="FunFam" id="3.90.850.10:FF:000002">
    <property type="entry name" value="2-hydroxyhepta-2,4-diene-1,7-dioate isomerase"/>
    <property type="match status" value="1"/>
</dbReference>
<keyword evidence="2" id="KW-0479">Metal-binding</keyword>
<comment type="similarity">
    <text evidence="1">Belongs to the FAH family.</text>
</comment>
<dbReference type="AlphaFoldDB" id="A0A6A6Y7E3"/>
<dbReference type="Gene3D" id="3.90.850.10">
    <property type="entry name" value="Fumarylacetoacetase-like, C-terminal domain"/>
    <property type="match status" value="1"/>
</dbReference>
<evidence type="ECO:0000256" key="1">
    <source>
        <dbReference type="ARBA" id="ARBA00010211"/>
    </source>
</evidence>
<dbReference type="PANTHER" id="PTHR11820">
    <property type="entry name" value="ACYLPYRUVASE"/>
    <property type="match status" value="1"/>
</dbReference>
<organism evidence="4">
    <name type="scientific">Mytilinidion resinicola</name>
    <dbReference type="NCBI Taxonomy" id="574789"/>
    <lineage>
        <taxon>Eukaryota</taxon>
        <taxon>Fungi</taxon>
        <taxon>Dikarya</taxon>
        <taxon>Ascomycota</taxon>
        <taxon>Pezizomycotina</taxon>
        <taxon>Dothideomycetes</taxon>
        <taxon>Pleosporomycetidae</taxon>
        <taxon>Mytilinidiales</taxon>
        <taxon>Mytilinidiaceae</taxon>
        <taxon>Mytilinidion</taxon>
    </lineage>
</organism>
<dbReference type="Pfam" id="PF01557">
    <property type="entry name" value="FAA_hydrolase"/>
    <property type="match status" value="1"/>
</dbReference>
<gene>
    <name evidence="4 6" type="ORF">BDZ99DRAFT_467293</name>
</gene>
<dbReference type="PANTHER" id="PTHR11820:SF7">
    <property type="entry name" value="ACYLPYRUVASE FAHD1, MITOCHONDRIAL"/>
    <property type="match status" value="1"/>
</dbReference>
<reference evidence="6" key="3">
    <citation type="submission" date="2025-04" db="UniProtKB">
        <authorList>
            <consortium name="RefSeq"/>
        </authorList>
    </citation>
    <scope>IDENTIFICATION</scope>
    <source>
        <strain evidence="6">CBS 304.34</strain>
    </source>
</reference>
<dbReference type="SUPFAM" id="SSF56529">
    <property type="entry name" value="FAH"/>
    <property type="match status" value="1"/>
</dbReference>
<feature type="domain" description="Fumarylacetoacetase-like C-terminal" evidence="3">
    <location>
        <begin position="68"/>
        <end position="274"/>
    </location>
</feature>
<dbReference type="RefSeq" id="XP_033571574.1">
    <property type="nucleotide sequence ID" value="XM_033720991.1"/>
</dbReference>
<dbReference type="GO" id="GO:0006107">
    <property type="term" value="P:oxaloacetate metabolic process"/>
    <property type="evidence" value="ECO:0007669"/>
    <property type="project" value="UniProtKB-ARBA"/>
</dbReference>
<evidence type="ECO:0000259" key="3">
    <source>
        <dbReference type="Pfam" id="PF01557"/>
    </source>
</evidence>
<dbReference type="InterPro" id="IPR011234">
    <property type="entry name" value="Fumarylacetoacetase-like_C"/>
</dbReference>
<keyword evidence="5" id="KW-1185">Reference proteome</keyword>
<evidence type="ECO:0000313" key="6">
    <source>
        <dbReference type="RefSeq" id="XP_033571574.1"/>
    </source>
</evidence>
<dbReference type="GO" id="GO:0046872">
    <property type="term" value="F:metal ion binding"/>
    <property type="evidence" value="ECO:0007669"/>
    <property type="project" value="UniProtKB-KW"/>
</dbReference>
<dbReference type="EMBL" id="MU003712">
    <property type="protein sequence ID" value="KAF2804610.1"/>
    <property type="molecule type" value="Genomic_DNA"/>
</dbReference>
<dbReference type="InterPro" id="IPR036663">
    <property type="entry name" value="Fumarylacetoacetase_C_sf"/>
</dbReference>
<reference evidence="4 6" key="1">
    <citation type="journal article" date="2020" name="Stud. Mycol.">
        <title>101 Dothideomycetes genomes: a test case for predicting lifestyles and emergence of pathogens.</title>
        <authorList>
            <person name="Haridas S."/>
            <person name="Albert R."/>
            <person name="Binder M."/>
            <person name="Bloem J."/>
            <person name="Labutti K."/>
            <person name="Salamov A."/>
            <person name="Andreopoulos B."/>
            <person name="Baker S."/>
            <person name="Barry K."/>
            <person name="Bills G."/>
            <person name="Bluhm B."/>
            <person name="Cannon C."/>
            <person name="Castanera R."/>
            <person name="Culley D."/>
            <person name="Daum C."/>
            <person name="Ezra D."/>
            <person name="Gonzalez J."/>
            <person name="Henrissat B."/>
            <person name="Kuo A."/>
            <person name="Liang C."/>
            <person name="Lipzen A."/>
            <person name="Lutzoni F."/>
            <person name="Magnuson J."/>
            <person name="Mondo S."/>
            <person name="Nolan M."/>
            <person name="Ohm R."/>
            <person name="Pangilinan J."/>
            <person name="Park H.-J."/>
            <person name="Ramirez L."/>
            <person name="Alfaro M."/>
            <person name="Sun H."/>
            <person name="Tritt A."/>
            <person name="Yoshinaga Y."/>
            <person name="Zwiers L.-H."/>
            <person name="Turgeon B."/>
            <person name="Goodwin S."/>
            <person name="Spatafora J."/>
            <person name="Crous P."/>
            <person name="Grigoriev I."/>
        </authorList>
    </citation>
    <scope>NUCLEOTIDE SEQUENCE</scope>
    <source>
        <strain evidence="4 6">CBS 304.34</strain>
    </source>
</reference>
<dbReference type="Proteomes" id="UP000504636">
    <property type="component" value="Unplaced"/>
</dbReference>
<dbReference type="OrthoDB" id="411064at2759"/>
<name>A0A6A6Y7E3_9PEZI</name>
<evidence type="ECO:0000313" key="4">
    <source>
        <dbReference type="EMBL" id="KAF2804610.1"/>
    </source>
</evidence>
<dbReference type="GO" id="GO:0050163">
    <property type="term" value="F:oxaloacetate tautomerase activity"/>
    <property type="evidence" value="ECO:0007669"/>
    <property type="project" value="UniProtKB-ARBA"/>
</dbReference>
<evidence type="ECO:0000313" key="5">
    <source>
        <dbReference type="Proteomes" id="UP000504636"/>
    </source>
</evidence>
<proteinExistence type="inferred from homology"/>